<proteinExistence type="predicted"/>
<keyword evidence="1" id="KW-1185">Reference proteome</keyword>
<dbReference type="WBParaSite" id="MhA1_Contig296.frz3.gene7">
    <property type="protein sequence ID" value="MhA1_Contig296.frz3.gene7"/>
    <property type="gene ID" value="MhA1_Contig296.frz3.gene7"/>
</dbReference>
<sequence>MSRELFKNLIPIIKSCVSEEKFGIDEYQPTFENDDRFNNEVMTYVDKQIFSMFEFPKEWLRFEIREIKKNKDDFVKVREILSRIYAAKVLMIYARLEKIYSKFDLVKKFYKSAKNRVNNEFDSKVLNLKIELDKSNKKPPQHTNKLIDLENTVKVNNGQKIPAANKKFQRTTKFVKPDDYNIN</sequence>
<organism evidence="1 2">
    <name type="scientific">Meloidogyne hapla</name>
    <name type="common">Root-knot nematode worm</name>
    <dbReference type="NCBI Taxonomy" id="6305"/>
    <lineage>
        <taxon>Eukaryota</taxon>
        <taxon>Metazoa</taxon>
        <taxon>Ecdysozoa</taxon>
        <taxon>Nematoda</taxon>
        <taxon>Chromadorea</taxon>
        <taxon>Rhabditida</taxon>
        <taxon>Tylenchina</taxon>
        <taxon>Tylenchomorpha</taxon>
        <taxon>Tylenchoidea</taxon>
        <taxon>Meloidogynidae</taxon>
        <taxon>Meloidogyninae</taxon>
        <taxon>Meloidogyne</taxon>
    </lineage>
</organism>
<evidence type="ECO:0000313" key="2">
    <source>
        <dbReference type="WBParaSite" id="MhA1_Contig296.frz3.gene7"/>
    </source>
</evidence>
<dbReference type="Proteomes" id="UP000095281">
    <property type="component" value="Unplaced"/>
</dbReference>
<reference evidence="2" key="1">
    <citation type="submission" date="2016-11" db="UniProtKB">
        <authorList>
            <consortium name="WormBaseParasite"/>
        </authorList>
    </citation>
    <scope>IDENTIFICATION</scope>
</reference>
<protein>
    <submittedName>
        <fullName evidence="2">Uncharacterized protein</fullName>
    </submittedName>
</protein>
<dbReference type="AlphaFoldDB" id="A0A1I8BK72"/>
<evidence type="ECO:0000313" key="1">
    <source>
        <dbReference type="Proteomes" id="UP000095281"/>
    </source>
</evidence>
<name>A0A1I8BK72_MELHA</name>
<accession>A0A1I8BK72</accession>